<organism evidence="2 3">
    <name type="scientific">Shewanella salipaludis</name>
    <dbReference type="NCBI Taxonomy" id="2723052"/>
    <lineage>
        <taxon>Bacteria</taxon>
        <taxon>Pseudomonadati</taxon>
        <taxon>Pseudomonadota</taxon>
        <taxon>Gammaproteobacteria</taxon>
        <taxon>Alteromonadales</taxon>
        <taxon>Shewanellaceae</taxon>
        <taxon>Shewanella</taxon>
    </lineage>
</organism>
<dbReference type="PANTHER" id="PTHR35849">
    <property type="entry name" value="BLR2341 PROTEIN"/>
    <property type="match status" value="1"/>
</dbReference>
<feature type="domain" description="STAS" evidence="1">
    <location>
        <begin position="1"/>
        <end position="95"/>
    </location>
</feature>
<sequence length="95" mass="10625">MVEFVQQGEQCLVKGRLTQTDVSSLWTQKDALLGPQTRELELSALEYSDSAGIAFLINLSRQGRTQHLRLMAPSPQLKKLIALYNLAAFFSEEAN</sequence>
<evidence type="ECO:0000259" key="1">
    <source>
        <dbReference type="PROSITE" id="PS50801"/>
    </source>
</evidence>
<dbReference type="RefSeq" id="WP_169563973.1">
    <property type="nucleotide sequence ID" value="NZ_JAAXYH010000005.1"/>
</dbReference>
<evidence type="ECO:0000313" key="2">
    <source>
        <dbReference type="EMBL" id="NMH65265.1"/>
    </source>
</evidence>
<dbReference type="Gene3D" id="3.30.750.24">
    <property type="entry name" value="STAS domain"/>
    <property type="match status" value="1"/>
</dbReference>
<dbReference type="AlphaFoldDB" id="A0A972G6A8"/>
<dbReference type="InterPro" id="IPR058548">
    <property type="entry name" value="MlaB-like_STAS"/>
</dbReference>
<accession>A0A972G6A8</accession>
<dbReference type="PROSITE" id="PS50801">
    <property type="entry name" value="STAS"/>
    <property type="match status" value="1"/>
</dbReference>
<dbReference type="PANTHER" id="PTHR35849:SF1">
    <property type="entry name" value="INTERMEMBRANE PHOSPHOLIPID TRANSPORT SYSTEM BINDING PROTEIN MLAB"/>
    <property type="match status" value="1"/>
</dbReference>
<protein>
    <submittedName>
        <fullName evidence="2">STAS domain-containing protein</fullName>
    </submittedName>
</protein>
<gene>
    <name evidence="2" type="ORF">HC757_08785</name>
</gene>
<proteinExistence type="predicted"/>
<keyword evidence="3" id="KW-1185">Reference proteome</keyword>
<comment type="caution">
    <text evidence="2">The sequence shown here is derived from an EMBL/GenBank/DDBJ whole genome shotgun (WGS) entry which is preliminary data.</text>
</comment>
<dbReference type="InterPro" id="IPR052746">
    <property type="entry name" value="MlaB_ABC_Transporter"/>
</dbReference>
<dbReference type="Pfam" id="PF13466">
    <property type="entry name" value="STAS_2"/>
    <property type="match status" value="1"/>
</dbReference>
<dbReference type="Proteomes" id="UP000737113">
    <property type="component" value="Unassembled WGS sequence"/>
</dbReference>
<dbReference type="InterPro" id="IPR036513">
    <property type="entry name" value="STAS_dom_sf"/>
</dbReference>
<name>A0A972G6A8_9GAMM</name>
<dbReference type="EMBL" id="JAAXYH010000005">
    <property type="protein sequence ID" value="NMH65265.1"/>
    <property type="molecule type" value="Genomic_DNA"/>
</dbReference>
<dbReference type="InterPro" id="IPR002645">
    <property type="entry name" value="STAS_dom"/>
</dbReference>
<dbReference type="CDD" id="cd07043">
    <property type="entry name" value="STAS_anti-anti-sigma_factors"/>
    <property type="match status" value="1"/>
</dbReference>
<reference evidence="2" key="1">
    <citation type="submission" date="2020-04" db="EMBL/GenBank/DDBJ databases">
        <title>Description of Shewanella salipaludis sp. nov., isolated from a salt marsh.</title>
        <authorList>
            <person name="Park S."/>
            <person name="Yoon J.-H."/>
        </authorList>
    </citation>
    <scope>NUCLEOTIDE SEQUENCE</scope>
    <source>
        <strain evidence="2">SHSM-M6</strain>
    </source>
</reference>
<dbReference type="SUPFAM" id="SSF52091">
    <property type="entry name" value="SpoIIaa-like"/>
    <property type="match status" value="1"/>
</dbReference>
<evidence type="ECO:0000313" key="3">
    <source>
        <dbReference type="Proteomes" id="UP000737113"/>
    </source>
</evidence>